<sequence length="284" mass="31417">MRTIKQQHRAVSAPIDDLVTYRALPTRSVEHLDPFLFLNHHGPQTYKPGNRGLPFGPHPHRGFETVTFILAGDIMHEDTGGHQSIINAGGIQWMTAGRGLIHAEVSSPEFKRTGGPLEILQLWVNLPARHKMTEPRYVGLQEPEIPRISLDEGRVSLQAIAGEWAGTAGAVQPLADIALATVYFRAGGRLALTIPADHTIFCYVVRGQLRVQDQPTEALHLIELNHDGDDLHLEAQSDAVLLLGHARPFNEPIVAYGPFVMNTNAEIQQAYQDYQAGKFGQWRG</sequence>
<feature type="binding site" evidence="2">
    <location>
        <position position="104"/>
    </location>
    <ligand>
        <name>Fe cation</name>
        <dbReference type="ChEBI" id="CHEBI:24875"/>
    </ligand>
</feature>
<comment type="cofactor">
    <cofactor evidence="2">
        <name>Fe cation</name>
        <dbReference type="ChEBI" id="CHEBI:24875"/>
    </cofactor>
    <text evidence="2">Binds 1 Fe cation per subunit.</text>
</comment>
<dbReference type="CDD" id="cd02247">
    <property type="entry name" value="cupin_pirin_C"/>
    <property type="match status" value="1"/>
</dbReference>
<gene>
    <name evidence="6" type="ORF">DLM85_22965</name>
</gene>
<dbReference type="InterPro" id="IPR008778">
    <property type="entry name" value="Pirin_C_dom"/>
</dbReference>
<dbReference type="EMBL" id="QHKM01000012">
    <property type="protein sequence ID" value="RAK62732.1"/>
    <property type="molecule type" value="Genomic_DNA"/>
</dbReference>
<feature type="binding site" evidence="2">
    <location>
        <position position="60"/>
    </location>
    <ligand>
        <name>Fe cation</name>
        <dbReference type="ChEBI" id="CHEBI:24875"/>
    </ligand>
</feature>
<feature type="domain" description="Pirin C-terminal" evidence="5">
    <location>
        <begin position="184"/>
        <end position="280"/>
    </location>
</feature>
<evidence type="ECO:0000259" key="5">
    <source>
        <dbReference type="Pfam" id="PF05726"/>
    </source>
</evidence>
<keyword evidence="2" id="KW-0479">Metal-binding</keyword>
<protein>
    <submittedName>
        <fullName evidence="6">Pirin family protein</fullName>
    </submittedName>
</protein>
<proteinExistence type="inferred from homology"/>
<dbReference type="CDD" id="cd02909">
    <property type="entry name" value="cupin_pirin_N"/>
    <property type="match status" value="1"/>
</dbReference>
<dbReference type="PANTHER" id="PTHR43594">
    <property type="entry name" value="QUERCETIN 2,3-DIOXYGENASE"/>
    <property type="match status" value="1"/>
</dbReference>
<dbReference type="OrthoDB" id="321327at2"/>
<evidence type="ECO:0000313" key="7">
    <source>
        <dbReference type="Proteomes" id="UP000248553"/>
    </source>
</evidence>
<dbReference type="PIRSF" id="PIRSF006232">
    <property type="entry name" value="Pirin"/>
    <property type="match status" value="1"/>
</dbReference>
<keyword evidence="2" id="KW-0408">Iron</keyword>
<reference evidence="7" key="1">
    <citation type="submission" date="2018-05" db="EMBL/GenBank/DDBJ databases">
        <authorList>
            <person name="Nie L."/>
        </authorList>
    </citation>
    <scope>NUCLEOTIDE SEQUENCE [LARGE SCALE GENOMIC DNA]</scope>
    <source>
        <strain evidence="7">NL</strain>
    </source>
</reference>
<dbReference type="GO" id="GO:0046872">
    <property type="term" value="F:metal ion binding"/>
    <property type="evidence" value="ECO:0007669"/>
    <property type="project" value="UniProtKB-KW"/>
</dbReference>
<evidence type="ECO:0000256" key="2">
    <source>
        <dbReference type="PIRSR" id="PIRSR006232-1"/>
    </source>
</evidence>
<evidence type="ECO:0000313" key="6">
    <source>
        <dbReference type="EMBL" id="RAK62732.1"/>
    </source>
</evidence>
<dbReference type="SUPFAM" id="SSF51182">
    <property type="entry name" value="RmlC-like cupins"/>
    <property type="match status" value="1"/>
</dbReference>
<dbReference type="Gene3D" id="2.60.120.10">
    <property type="entry name" value="Jelly Rolls"/>
    <property type="match status" value="2"/>
</dbReference>
<dbReference type="InterPro" id="IPR011051">
    <property type="entry name" value="RmlC_Cupin_sf"/>
</dbReference>
<accession>A0A328B5Q7</accession>
<feature type="binding site" evidence="2">
    <location>
        <position position="102"/>
    </location>
    <ligand>
        <name>Fe cation</name>
        <dbReference type="ChEBI" id="CHEBI:24875"/>
    </ligand>
</feature>
<name>A0A328B5Q7_9BACT</name>
<keyword evidence="7" id="KW-1185">Reference proteome</keyword>
<dbReference type="Pfam" id="PF02678">
    <property type="entry name" value="Pirin"/>
    <property type="match status" value="1"/>
</dbReference>
<comment type="similarity">
    <text evidence="1 3">Belongs to the pirin family.</text>
</comment>
<dbReference type="RefSeq" id="WP_111480529.1">
    <property type="nucleotide sequence ID" value="NZ_QHKM01000012.1"/>
</dbReference>
<evidence type="ECO:0000259" key="4">
    <source>
        <dbReference type="Pfam" id="PF02678"/>
    </source>
</evidence>
<dbReference type="Pfam" id="PF05726">
    <property type="entry name" value="Pirin_C"/>
    <property type="match status" value="1"/>
</dbReference>
<feature type="binding site" evidence="2">
    <location>
        <position position="58"/>
    </location>
    <ligand>
        <name>Fe cation</name>
        <dbReference type="ChEBI" id="CHEBI:24875"/>
    </ligand>
</feature>
<evidence type="ECO:0000256" key="1">
    <source>
        <dbReference type="ARBA" id="ARBA00008416"/>
    </source>
</evidence>
<feature type="domain" description="Pirin N-terminal" evidence="4">
    <location>
        <begin position="21"/>
        <end position="124"/>
    </location>
</feature>
<dbReference type="InterPro" id="IPR053186">
    <property type="entry name" value="QDO-related"/>
</dbReference>
<dbReference type="AlphaFoldDB" id="A0A328B5Q7"/>
<dbReference type="InterPro" id="IPR003829">
    <property type="entry name" value="Pirin_N_dom"/>
</dbReference>
<organism evidence="6 7">
    <name type="scientific">Hymenobacter edaphi</name>
    <dbReference type="NCBI Taxonomy" id="2211146"/>
    <lineage>
        <taxon>Bacteria</taxon>
        <taxon>Pseudomonadati</taxon>
        <taxon>Bacteroidota</taxon>
        <taxon>Cytophagia</taxon>
        <taxon>Cytophagales</taxon>
        <taxon>Hymenobacteraceae</taxon>
        <taxon>Hymenobacter</taxon>
    </lineage>
</organism>
<dbReference type="InterPro" id="IPR012093">
    <property type="entry name" value="Pirin"/>
</dbReference>
<evidence type="ECO:0000256" key="3">
    <source>
        <dbReference type="RuleBase" id="RU003457"/>
    </source>
</evidence>
<comment type="caution">
    <text evidence="6">The sequence shown here is derived from an EMBL/GenBank/DDBJ whole genome shotgun (WGS) entry which is preliminary data.</text>
</comment>
<dbReference type="InterPro" id="IPR014710">
    <property type="entry name" value="RmlC-like_jellyroll"/>
</dbReference>
<dbReference type="PANTHER" id="PTHR43594:SF1">
    <property type="entry name" value="QUERCETIN 2,3-DIOXYGENASE PA2418-RELATED"/>
    <property type="match status" value="1"/>
</dbReference>
<dbReference type="Proteomes" id="UP000248553">
    <property type="component" value="Unassembled WGS sequence"/>
</dbReference>